<dbReference type="STRING" id="341454.A0A4S2N5R2"/>
<comment type="similarity">
    <text evidence="3">Belongs to the RNase PH family.</text>
</comment>
<evidence type="ECO:0000256" key="3">
    <source>
        <dbReference type="ARBA" id="ARBA00006678"/>
    </source>
</evidence>
<dbReference type="PANTHER" id="PTHR11953:SF0">
    <property type="entry name" value="EXOSOME COMPLEX COMPONENT RRP41"/>
    <property type="match status" value="1"/>
</dbReference>
<dbReference type="FunCoup" id="A0A4S2N5R2">
    <property type="interactions" value="839"/>
</dbReference>
<dbReference type="EMBL" id="ML220112">
    <property type="protein sequence ID" value="TGZ84580.1"/>
    <property type="molecule type" value="Genomic_DNA"/>
</dbReference>
<dbReference type="Gene3D" id="3.30.230.70">
    <property type="entry name" value="GHMP Kinase, N-terminal domain"/>
    <property type="match status" value="1"/>
</dbReference>
<keyword evidence="9" id="KW-0540">Nuclease</keyword>
<comment type="subcellular location">
    <subcellularLocation>
        <location evidence="1">Cytoplasm</location>
    </subcellularLocation>
    <subcellularLocation>
        <location evidence="2">Nucleus</location>
        <location evidence="2">Nucleolus</location>
    </subcellularLocation>
</comment>
<dbReference type="GO" id="GO:0004527">
    <property type="term" value="F:exonuclease activity"/>
    <property type="evidence" value="ECO:0007669"/>
    <property type="project" value="UniProtKB-KW"/>
</dbReference>
<dbReference type="FunFam" id="3.30.230.70:FF:000004">
    <property type="entry name" value="Exosome complex component Rrp41"/>
    <property type="match status" value="1"/>
</dbReference>
<evidence type="ECO:0000313" key="10">
    <source>
        <dbReference type="Proteomes" id="UP000298138"/>
    </source>
</evidence>
<dbReference type="Pfam" id="PF01138">
    <property type="entry name" value="RNase_PH"/>
    <property type="match status" value="1"/>
</dbReference>
<evidence type="ECO:0000256" key="2">
    <source>
        <dbReference type="ARBA" id="ARBA00004604"/>
    </source>
</evidence>
<comment type="subunit">
    <text evidence="6">Component of the RNA exosome complex. Specifically part of the catalytically inactive RNA exosome core complex (Exo-9) which may associate with the catalytic subunits RRP6 and DIS3 in cytoplasmic- and nuclear-specific RNA exosome complex forms. Exo-9 is formed by a hexameric base ring of RNase PH domain-containing subunits and a cap ring consisting of CSL4, RRP4 and RRP40.</text>
</comment>
<gene>
    <name evidence="9" type="ORF">EX30DRAFT_325292</name>
</gene>
<evidence type="ECO:0000256" key="6">
    <source>
        <dbReference type="ARBA" id="ARBA00063066"/>
    </source>
</evidence>
<dbReference type="PANTHER" id="PTHR11953">
    <property type="entry name" value="EXOSOME COMPLEX COMPONENT"/>
    <property type="match status" value="1"/>
</dbReference>
<reference evidence="9 10" key="1">
    <citation type="submission" date="2019-04" db="EMBL/GenBank/DDBJ databases">
        <title>Comparative genomics and transcriptomics to analyze fruiting body development in filamentous ascomycetes.</title>
        <authorList>
            <consortium name="DOE Joint Genome Institute"/>
            <person name="Lutkenhaus R."/>
            <person name="Traeger S."/>
            <person name="Breuer J."/>
            <person name="Kuo A."/>
            <person name="Lipzen A."/>
            <person name="Pangilinan J."/>
            <person name="Dilworth D."/>
            <person name="Sandor L."/>
            <person name="Poggeler S."/>
            <person name="Barry K."/>
            <person name="Grigoriev I.V."/>
            <person name="Nowrousian M."/>
        </authorList>
    </citation>
    <scope>NUCLEOTIDE SEQUENCE [LARGE SCALE GENOMIC DNA]</scope>
    <source>
        <strain evidence="9 10">CBS 389.68</strain>
    </source>
</reference>
<evidence type="ECO:0000313" key="9">
    <source>
        <dbReference type="EMBL" id="TGZ84580.1"/>
    </source>
</evidence>
<organism evidence="9 10">
    <name type="scientific">Ascodesmis nigricans</name>
    <dbReference type="NCBI Taxonomy" id="341454"/>
    <lineage>
        <taxon>Eukaryota</taxon>
        <taxon>Fungi</taxon>
        <taxon>Dikarya</taxon>
        <taxon>Ascomycota</taxon>
        <taxon>Pezizomycotina</taxon>
        <taxon>Pezizomycetes</taxon>
        <taxon>Pezizales</taxon>
        <taxon>Ascodesmidaceae</taxon>
        <taxon>Ascodesmis</taxon>
    </lineage>
</organism>
<dbReference type="InterPro" id="IPR027408">
    <property type="entry name" value="PNPase/RNase_PH_dom_sf"/>
</dbReference>
<sequence length="254" mass="27395">MPREELLSPEGLRLDGRRWNNLRTLKLSLRTHPTSSGSALLTSGHTSILCLIHGPSEPSLRSKQQHDRCTITVDLTYAPFSGTDRKRRNRTDKRISELRSVIQRTFSRAVMTHLHPRSEITITLLVLSQDGGVLAGCINAATLALIDAGVPMWGYVAAVTVGWVPGQGGEGEEEGTPVLDVNNAEEGELGVLTLATMGDKGRVILGMLESRVRLEAVEGLMAVAVDSAGKVKDMMDEEVRRHGEAIARAAGVGS</sequence>
<dbReference type="GO" id="GO:0071028">
    <property type="term" value="P:nuclear mRNA surveillance"/>
    <property type="evidence" value="ECO:0007669"/>
    <property type="project" value="TreeGrafter"/>
</dbReference>
<dbReference type="SUPFAM" id="SSF55666">
    <property type="entry name" value="Ribonuclease PH domain 2-like"/>
    <property type="match status" value="1"/>
</dbReference>
<evidence type="ECO:0000256" key="5">
    <source>
        <dbReference type="ARBA" id="ARBA00022835"/>
    </source>
</evidence>
<keyword evidence="5" id="KW-0271">Exosome</keyword>
<evidence type="ECO:0000256" key="7">
    <source>
        <dbReference type="ARBA" id="ARBA00077929"/>
    </source>
</evidence>
<dbReference type="InterPro" id="IPR020568">
    <property type="entry name" value="Ribosomal_Su5_D2-typ_SF"/>
</dbReference>
<evidence type="ECO:0000256" key="1">
    <source>
        <dbReference type="ARBA" id="ARBA00004496"/>
    </source>
</evidence>
<dbReference type="GO" id="GO:0016075">
    <property type="term" value="P:rRNA catabolic process"/>
    <property type="evidence" value="ECO:0007669"/>
    <property type="project" value="TreeGrafter"/>
</dbReference>
<keyword evidence="9" id="KW-0269">Exonuclease</keyword>
<keyword evidence="10" id="KW-1185">Reference proteome</keyword>
<dbReference type="SUPFAM" id="SSF54211">
    <property type="entry name" value="Ribosomal protein S5 domain 2-like"/>
    <property type="match status" value="1"/>
</dbReference>
<dbReference type="GO" id="GO:0000176">
    <property type="term" value="C:nuclear exosome (RNase complex)"/>
    <property type="evidence" value="ECO:0007669"/>
    <property type="project" value="TreeGrafter"/>
</dbReference>
<dbReference type="GO" id="GO:0005730">
    <property type="term" value="C:nucleolus"/>
    <property type="evidence" value="ECO:0007669"/>
    <property type="project" value="UniProtKB-SubCell"/>
</dbReference>
<dbReference type="CDD" id="cd11370">
    <property type="entry name" value="RNase_PH_RRP41"/>
    <property type="match status" value="1"/>
</dbReference>
<dbReference type="GO" id="GO:0003723">
    <property type="term" value="F:RNA binding"/>
    <property type="evidence" value="ECO:0007669"/>
    <property type="project" value="TreeGrafter"/>
</dbReference>
<dbReference type="AlphaFoldDB" id="A0A4S2N5R2"/>
<dbReference type="InterPro" id="IPR036345">
    <property type="entry name" value="ExoRNase_PH_dom2_sf"/>
</dbReference>
<proteinExistence type="inferred from homology"/>
<accession>A0A4S2N5R2</accession>
<evidence type="ECO:0000259" key="8">
    <source>
        <dbReference type="Pfam" id="PF01138"/>
    </source>
</evidence>
<dbReference type="Proteomes" id="UP000298138">
    <property type="component" value="Unassembled WGS sequence"/>
</dbReference>
<dbReference type="GO" id="GO:0000177">
    <property type="term" value="C:cytoplasmic exosome (RNase complex)"/>
    <property type="evidence" value="ECO:0007669"/>
    <property type="project" value="TreeGrafter"/>
</dbReference>
<keyword evidence="9" id="KW-0378">Hydrolase</keyword>
<evidence type="ECO:0000256" key="4">
    <source>
        <dbReference type="ARBA" id="ARBA00022490"/>
    </source>
</evidence>
<dbReference type="GO" id="GO:0071051">
    <property type="term" value="P:poly(A)-dependent snoRNA 3'-end processing"/>
    <property type="evidence" value="ECO:0007669"/>
    <property type="project" value="TreeGrafter"/>
</dbReference>
<dbReference type="GO" id="GO:0034475">
    <property type="term" value="P:U4 snRNA 3'-end processing"/>
    <property type="evidence" value="ECO:0007669"/>
    <property type="project" value="TreeGrafter"/>
</dbReference>
<protein>
    <recommendedName>
        <fullName evidence="7">Ribosomal RNA-processing protein 41</fullName>
    </recommendedName>
</protein>
<dbReference type="InterPro" id="IPR050080">
    <property type="entry name" value="RNase_PH"/>
</dbReference>
<feature type="domain" description="Exoribonuclease phosphorolytic" evidence="8">
    <location>
        <begin position="22"/>
        <end position="151"/>
    </location>
</feature>
<dbReference type="OrthoDB" id="437922at2759"/>
<dbReference type="InterPro" id="IPR001247">
    <property type="entry name" value="ExoRNase_PH_dom1"/>
</dbReference>
<dbReference type="InParanoid" id="A0A4S2N5R2"/>
<name>A0A4S2N5R2_9PEZI</name>
<keyword evidence="4" id="KW-0963">Cytoplasm</keyword>